<dbReference type="Pfam" id="PF05960">
    <property type="entry name" value="DUF885"/>
    <property type="match status" value="1"/>
</dbReference>
<comment type="caution">
    <text evidence="2">The sequence shown here is derived from an EMBL/GenBank/DDBJ whole genome shotgun (WGS) entry which is preliminary data.</text>
</comment>
<keyword evidence="1" id="KW-0732">Signal</keyword>
<feature type="signal peptide" evidence="1">
    <location>
        <begin position="1"/>
        <end position="20"/>
    </location>
</feature>
<protein>
    <submittedName>
        <fullName evidence="2">DUF885 domain-containing protein</fullName>
    </submittedName>
</protein>
<sequence length="601" mass="65959">MKPVISALLGIFALTSAASAQDFRPSSAGEQANAEEAAPLASIIAEYEAMVSAVSPGERAEMEDRAPRRWPDVSRTRVAQLANHARLLKGRLAALGQPDSIDTKILDALLDELIMQDTFDTARIPFTGDWGFHAEPFFAASSLRLNTVEDAEAWIARLNDLPRYFDQNIHNMRRGLRTGWVSHTDPLETVMEQVAAQIVDNPEDSGLWAPFETLPPGLDGSTKEGLRAAGRTAVTRAVEATRRLQSFLEDEYAGQARPEPGIGSLPNGKAYYVAAIAHHTAGAGYTPEAIHALGEAEVARIRAEMHDVMEAVNYPGTFEEFLVFLRSDPQFYAKSPEDLLEKAALIAKRLDAILPAYFGKLPRLTYGVEPVPASIAPGYTTGRYSGGDPARGIPGTYLVNTYALDQRPLYELPALSAHEAVPGHHLQIALAQEMEDMPRFRRSYYATAFGEGWGLYAETLAGEAGIYRTPYEKFGALSYEMWRACRLVADTGMHWYGWSREEAEACFKENSALAPLNIQTEVTRYIGWPGQATAYKVGELKILELRARAKDALGEDFDIRAFHDVLLGAGSMPLDALEDRIDTWIEQTPDGQSPLAGNSAP</sequence>
<evidence type="ECO:0000256" key="1">
    <source>
        <dbReference type="SAM" id="SignalP"/>
    </source>
</evidence>
<reference evidence="2 3" key="1">
    <citation type="submission" date="2018-08" db="EMBL/GenBank/DDBJ databases">
        <title>Henriciella mobilis sp. nov., isolated from seawater.</title>
        <authorList>
            <person name="Cheng H."/>
            <person name="Wu Y.-H."/>
            <person name="Xu X.-W."/>
            <person name="Guo L.-L."/>
        </authorList>
    </citation>
    <scope>NUCLEOTIDE SEQUENCE [LARGE SCALE GENOMIC DNA]</scope>
    <source>
        <strain evidence="2 3">JN25</strain>
    </source>
</reference>
<dbReference type="OrthoDB" id="7937304at2"/>
<dbReference type="PANTHER" id="PTHR33361:SF2">
    <property type="entry name" value="DUF885 DOMAIN-CONTAINING PROTEIN"/>
    <property type="match status" value="1"/>
</dbReference>
<proteinExistence type="predicted"/>
<organism evidence="2 3">
    <name type="scientific">Henriciella mobilis</name>
    <dbReference type="NCBI Taxonomy" id="2305467"/>
    <lineage>
        <taxon>Bacteria</taxon>
        <taxon>Pseudomonadati</taxon>
        <taxon>Pseudomonadota</taxon>
        <taxon>Alphaproteobacteria</taxon>
        <taxon>Hyphomonadales</taxon>
        <taxon>Hyphomonadaceae</taxon>
        <taxon>Henriciella</taxon>
    </lineage>
</organism>
<keyword evidence="3" id="KW-1185">Reference proteome</keyword>
<dbReference type="RefSeq" id="WP_119375655.1">
    <property type="nucleotide sequence ID" value="NZ_QWFX01000006.1"/>
</dbReference>
<evidence type="ECO:0000313" key="2">
    <source>
        <dbReference type="EMBL" id="RIJ30336.1"/>
    </source>
</evidence>
<dbReference type="InterPro" id="IPR010281">
    <property type="entry name" value="DUF885"/>
</dbReference>
<dbReference type="PANTHER" id="PTHR33361">
    <property type="entry name" value="GLR0591 PROTEIN"/>
    <property type="match status" value="1"/>
</dbReference>
<name>A0A399RFJ4_9PROT</name>
<gene>
    <name evidence="2" type="ORF">D1223_06765</name>
</gene>
<dbReference type="Proteomes" id="UP000266385">
    <property type="component" value="Unassembled WGS sequence"/>
</dbReference>
<accession>A0A399RFJ4</accession>
<feature type="chain" id="PRO_5017460821" evidence="1">
    <location>
        <begin position="21"/>
        <end position="601"/>
    </location>
</feature>
<dbReference type="EMBL" id="QWFX01000006">
    <property type="protein sequence ID" value="RIJ30336.1"/>
    <property type="molecule type" value="Genomic_DNA"/>
</dbReference>
<evidence type="ECO:0000313" key="3">
    <source>
        <dbReference type="Proteomes" id="UP000266385"/>
    </source>
</evidence>
<dbReference type="AlphaFoldDB" id="A0A399RFJ4"/>